<dbReference type="PATRIC" id="fig|1789004.3.peg.2450"/>
<accession>A0A8F3DTD0</accession>
<evidence type="ECO:0000313" key="3">
    <source>
        <dbReference type="EMBL" id="QWY77672.1"/>
    </source>
</evidence>
<protein>
    <submittedName>
        <fullName evidence="3">DUF1738 domain-containing protein</fullName>
    </submittedName>
</protein>
<name>A0A8F3DTD0_9PROT</name>
<dbReference type="Proteomes" id="UP000075653">
    <property type="component" value="Unassembled WGS sequence"/>
</dbReference>
<reference evidence="2 4" key="1">
    <citation type="submission" date="2016-01" db="EMBL/GenBank/DDBJ databases">
        <title>Genome sequence of the acidophilic iron oxidising Ferrovum strain Z-31.</title>
        <authorList>
            <person name="Poehlein A."/>
            <person name="Ullrich S.R."/>
            <person name="Schloemann M."/>
            <person name="Muehling M."/>
            <person name="Daniel R."/>
        </authorList>
    </citation>
    <scope>NUCLEOTIDE SEQUENCE [LARGE SCALE GENOMIC DNA]</scope>
    <source>
        <strain evidence="2 4">Z-31</strain>
    </source>
</reference>
<organism evidence="2 4">
    <name type="scientific">Ferrovum myxofaciens</name>
    <dbReference type="NCBI Taxonomy" id="416213"/>
    <lineage>
        <taxon>Bacteria</taxon>
        <taxon>Pseudomonadati</taxon>
        <taxon>Pseudomonadota</taxon>
        <taxon>Betaproteobacteria</taxon>
        <taxon>Ferrovales</taxon>
        <taxon>Ferrovaceae</taxon>
        <taxon>Ferrovum</taxon>
    </lineage>
</organism>
<feature type="domain" description="N-terminal" evidence="1">
    <location>
        <begin position="12"/>
        <end position="59"/>
    </location>
</feature>
<proteinExistence type="predicted"/>
<evidence type="ECO:0000313" key="2">
    <source>
        <dbReference type="EMBL" id="KXW57159.1"/>
    </source>
</evidence>
<dbReference type="EMBL" id="CP071137">
    <property type="protein sequence ID" value="QWY77672.1"/>
    <property type="molecule type" value="Genomic_DNA"/>
</dbReference>
<dbReference type="EMBL" id="LRRD01000106">
    <property type="protein sequence ID" value="KXW57159.1"/>
    <property type="molecule type" value="Genomic_DNA"/>
</dbReference>
<dbReference type="Proteomes" id="UP000683551">
    <property type="component" value="Chromosome"/>
</dbReference>
<accession>A0A149VVC7</accession>
<evidence type="ECO:0000259" key="1">
    <source>
        <dbReference type="Pfam" id="PF08401"/>
    </source>
</evidence>
<dbReference type="AlphaFoldDB" id="A0A8F3DTD0"/>
<gene>
    <name evidence="2" type="ORF">FEMY_23250</name>
    <name evidence="3" type="ORF">JZL65_00870</name>
</gene>
<evidence type="ECO:0000313" key="4">
    <source>
        <dbReference type="Proteomes" id="UP000075653"/>
    </source>
</evidence>
<dbReference type="GO" id="GO:0003697">
    <property type="term" value="F:single-stranded DNA binding"/>
    <property type="evidence" value="ECO:0007669"/>
    <property type="project" value="InterPro"/>
</dbReference>
<keyword evidence="4" id="KW-1185">Reference proteome</keyword>
<reference evidence="3" key="2">
    <citation type="submission" date="2021-02" db="EMBL/GenBank/DDBJ databases">
        <title>Comparative genomics of Ferrovum myxofaciens strains, predominant extremophile bacteria forming large biofilm stalactites in acid mine ecosystems.</title>
        <authorList>
            <person name="Burkartova K."/>
            <person name="Ridl J."/>
            <person name="Pajer P."/>
            <person name="Falteisek L."/>
        </authorList>
    </citation>
    <scope>NUCLEOTIDE SEQUENCE</scope>
    <source>
        <strain evidence="3">MI1III</strain>
    </source>
</reference>
<sequence>MTDEKEVKKPRDLRQEVTDKMVEALDKGEIPRNKPWESQELGMPRNMVTEREYNGCNSLI</sequence>
<dbReference type="InterPro" id="IPR013610">
    <property type="entry name" value="ArdC_N"/>
</dbReference>
<dbReference type="Pfam" id="PF08401">
    <property type="entry name" value="ArdcN"/>
    <property type="match status" value="1"/>
</dbReference>
<dbReference type="RefSeq" id="WP_031598934.1">
    <property type="nucleotide sequence ID" value="NZ_CP053675.1"/>
</dbReference>